<dbReference type="Proteomes" id="UP000011910">
    <property type="component" value="Unassembled WGS sequence"/>
</dbReference>
<feature type="transmembrane region" description="Helical" evidence="1">
    <location>
        <begin position="90"/>
        <end position="109"/>
    </location>
</feature>
<feature type="transmembrane region" description="Helical" evidence="1">
    <location>
        <begin position="157"/>
        <end position="179"/>
    </location>
</feature>
<evidence type="ECO:0000313" key="2">
    <source>
        <dbReference type="EMBL" id="EMR02778.1"/>
    </source>
</evidence>
<sequence length="227" mass="26719">MLTPTQQKEVRLTLLNSDIRYYEVYEELSDHYLTAVDERMQAGTPFDQALAATHQSFGKQEGLKKLEKSYRKSAIQHYRRLHWQEFKERFRWPHMVLIVLMGVLSYQLAELLDTRYVIGLIFALSLSPFLFTIFAGSKKTQEPLPLWDNRVFMPTTLRREALSLQSNASLGLFNFFFFGSKILMSETQWKEMMGQLHPALFTALLVFSFVWSWSFYLTVQHTRPKLT</sequence>
<feature type="transmembrane region" description="Helical" evidence="1">
    <location>
        <begin position="199"/>
        <end position="219"/>
    </location>
</feature>
<accession>M7N2A0</accession>
<reference evidence="2 3" key="1">
    <citation type="journal article" date="2013" name="Genome Announc.">
        <title>Draft Genome Sequence of Cesiribacter andamanensis Strain AMV16T, Isolated from a Soil Sample from a Mud Volcano in the Andaman Islands, India.</title>
        <authorList>
            <person name="Shivaji S."/>
            <person name="Ara S."/>
            <person name="Begum Z."/>
            <person name="Srinivas T.N."/>
            <person name="Singh A."/>
            <person name="Kumar Pinnaka A."/>
        </authorList>
    </citation>
    <scope>NUCLEOTIDE SEQUENCE [LARGE SCALE GENOMIC DNA]</scope>
    <source>
        <strain evidence="2 3">AMV16</strain>
    </source>
</reference>
<comment type="caution">
    <text evidence="2">The sequence shown here is derived from an EMBL/GenBank/DDBJ whole genome shotgun (WGS) entry which is preliminary data.</text>
</comment>
<keyword evidence="1" id="KW-0472">Membrane</keyword>
<keyword evidence="1" id="KW-0812">Transmembrane</keyword>
<dbReference type="OrthoDB" id="949461at2"/>
<proteinExistence type="predicted"/>
<dbReference type="eggNOG" id="ENOG50337C8">
    <property type="taxonomic scope" value="Bacteria"/>
</dbReference>
<evidence type="ECO:0000313" key="3">
    <source>
        <dbReference type="Proteomes" id="UP000011910"/>
    </source>
</evidence>
<organism evidence="2 3">
    <name type="scientific">Cesiribacter andamanensis AMV16</name>
    <dbReference type="NCBI Taxonomy" id="1279009"/>
    <lineage>
        <taxon>Bacteria</taxon>
        <taxon>Pseudomonadati</taxon>
        <taxon>Bacteroidota</taxon>
        <taxon>Cytophagia</taxon>
        <taxon>Cytophagales</taxon>
        <taxon>Cesiribacteraceae</taxon>
        <taxon>Cesiribacter</taxon>
    </lineage>
</organism>
<protein>
    <submittedName>
        <fullName evidence="2">Uncharacterized protein</fullName>
    </submittedName>
</protein>
<gene>
    <name evidence="2" type="ORF">ADICEAN_02052</name>
</gene>
<dbReference type="RefSeq" id="WP_009195446.1">
    <property type="nucleotide sequence ID" value="NZ_AODQ01000045.1"/>
</dbReference>
<name>M7N2A0_9BACT</name>
<keyword evidence="3" id="KW-1185">Reference proteome</keyword>
<feature type="transmembrane region" description="Helical" evidence="1">
    <location>
        <begin position="115"/>
        <end position="136"/>
    </location>
</feature>
<dbReference type="AlphaFoldDB" id="M7N2A0"/>
<keyword evidence="1" id="KW-1133">Transmembrane helix</keyword>
<evidence type="ECO:0000256" key="1">
    <source>
        <dbReference type="SAM" id="Phobius"/>
    </source>
</evidence>
<dbReference type="EMBL" id="AODQ01000045">
    <property type="protein sequence ID" value="EMR02778.1"/>
    <property type="molecule type" value="Genomic_DNA"/>
</dbReference>